<dbReference type="EMBL" id="JJOA01000013">
    <property type="protein sequence ID" value="KEA58664.1"/>
    <property type="molecule type" value="Genomic_DNA"/>
</dbReference>
<gene>
    <name evidence="3" type="ORF">DT99_16060</name>
</gene>
<protein>
    <submittedName>
        <fullName evidence="3">Uncharacterized protein</fullName>
    </submittedName>
</protein>
<feature type="chain" id="PRO_5001680091" evidence="2">
    <location>
        <begin position="28"/>
        <end position="145"/>
    </location>
</feature>
<organism evidence="3">
    <name type="scientific">Burkholderia cenocepacia</name>
    <dbReference type="NCBI Taxonomy" id="95486"/>
    <lineage>
        <taxon>Bacteria</taxon>
        <taxon>Pseudomonadati</taxon>
        <taxon>Pseudomonadota</taxon>
        <taxon>Betaproteobacteria</taxon>
        <taxon>Burkholderiales</taxon>
        <taxon>Burkholderiaceae</taxon>
        <taxon>Burkholderia</taxon>
        <taxon>Burkholderia cepacia complex</taxon>
    </lineage>
</organism>
<sequence>MENKMAIPQKLAIAIATLGMVSAAAIAGTPAASDSAAHDAHHPNKATAKAPSKSKRDADDQMQAMRVMHEKMMNAKTPEERAALMDEQMKVMQNGMSMMEMMGPPSSGMPMSSRRGSMEMRMDMMQMMMQAMMDRQAAREHPAEK</sequence>
<evidence type="ECO:0000256" key="1">
    <source>
        <dbReference type="SAM" id="MobiDB-lite"/>
    </source>
</evidence>
<reference evidence="3" key="1">
    <citation type="submission" date="2014-04" db="EMBL/GenBank/DDBJ databases">
        <title>In planta biocontrol of soil-borne Fusarium wilt of banana through a plant endophytic bacterium, Burkholderia cenocepacia 869T2.</title>
        <authorList>
            <person name="Ho Y.-N."/>
            <person name="Chiang H.-M."/>
            <person name="Chao C.-P."/>
            <person name="Su C.-C."/>
            <person name="Hsu H.-F."/>
            <person name="Guo C.-T."/>
            <person name="Hsieh J.-L."/>
            <person name="Huang C.-C."/>
        </authorList>
    </citation>
    <scope>NUCLEOTIDE SEQUENCE [LARGE SCALE GENOMIC DNA]</scope>
    <source>
        <strain evidence="3">869T2</strain>
    </source>
</reference>
<accession>A0A071MCP3</accession>
<evidence type="ECO:0000256" key="2">
    <source>
        <dbReference type="SAM" id="SignalP"/>
    </source>
</evidence>
<dbReference type="AlphaFoldDB" id="A0A071MCP3"/>
<evidence type="ECO:0000313" key="3">
    <source>
        <dbReference type="EMBL" id="KEA58664.1"/>
    </source>
</evidence>
<comment type="caution">
    <text evidence="3">The sequence shown here is derived from an EMBL/GenBank/DDBJ whole genome shotgun (WGS) entry which is preliminary data.</text>
</comment>
<proteinExistence type="predicted"/>
<keyword evidence="2" id="KW-0732">Signal</keyword>
<name>A0A071MCP3_9BURK</name>
<feature type="signal peptide" evidence="2">
    <location>
        <begin position="1"/>
        <end position="27"/>
    </location>
</feature>
<feature type="region of interest" description="Disordered" evidence="1">
    <location>
        <begin position="34"/>
        <end position="61"/>
    </location>
</feature>